<reference evidence="2" key="1">
    <citation type="journal article" date="2015" name="Nature">
        <title>Complex archaea that bridge the gap between prokaryotes and eukaryotes.</title>
        <authorList>
            <person name="Spang A."/>
            <person name="Saw J.H."/>
            <person name="Jorgensen S.L."/>
            <person name="Zaremba-Niedzwiedzka K."/>
            <person name="Martijn J."/>
            <person name="Lind A.E."/>
            <person name="van Eijk R."/>
            <person name="Schleper C."/>
            <person name="Guy L."/>
            <person name="Ettema T.J."/>
        </authorList>
    </citation>
    <scope>NUCLEOTIDE SEQUENCE</scope>
</reference>
<organism evidence="2">
    <name type="scientific">marine sediment metagenome</name>
    <dbReference type="NCBI Taxonomy" id="412755"/>
    <lineage>
        <taxon>unclassified sequences</taxon>
        <taxon>metagenomes</taxon>
        <taxon>ecological metagenomes</taxon>
    </lineage>
</organism>
<dbReference type="InterPro" id="IPR036439">
    <property type="entry name" value="Dockerin_dom_sf"/>
</dbReference>
<evidence type="ECO:0000259" key="1">
    <source>
        <dbReference type="Pfam" id="PF07589"/>
    </source>
</evidence>
<feature type="non-terminal residue" evidence="2">
    <location>
        <position position="1"/>
    </location>
</feature>
<dbReference type="AlphaFoldDB" id="A0A0F9C4U2"/>
<protein>
    <recommendedName>
        <fullName evidence="1">Ice-binding protein C-terminal domain-containing protein</fullName>
    </recommendedName>
</protein>
<dbReference type="Gene3D" id="1.10.1330.10">
    <property type="entry name" value="Dockerin domain"/>
    <property type="match status" value="1"/>
</dbReference>
<accession>A0A0F9C4U2</accession>
<gene>
    <name evidence="2" type="ORF">LCGC14_2367880</name>
</gene>
<dbReference type="InterPro" id="IPR013424">
    <property type="entry name" value="Ice-binding_C"/>
</dbReference>
<comment type="caution">
    <text evidence="2">The sequence shown here is derived from an EMBL/GenBank/DDBJ whole genome shotgun (WGS) entry which is preliminary data.</text>
</comment>
<dbReference type="InterPro" id="IPR018247">
    <property type="entry name" value="EF_Hand_1_Ca_BS"/>
</dbReference>
<dbReference type="GO" id="GO:0000272">
    <property type="term" value="P:polysaccharide catabolic process"/>
    <property type="evidence" value="ECO:0007669"/>
    <property type="project" value="InterPro"/>
</dbReference>
<dbReference type="NCBIfam" id="TIGR02595">
    <property type="entry name" value="PEP_CTERM"/>
    <property type="match status" value="1"/>
</dbReference>
<evidence type="ECO:0000313" key="2">
    <source>
        <dbReference type="EMBL" id="KKL40791.1"/>
    </source>
</evidence>
<sequence length="97" mass="9971">VHVYELTTMLLGDANRTGTVSADDYGSVQLNFGDTGAPGLPGDANGSGAVTADDYGSVQLYFGATRGMGGAPVPEPATMLLLSAAGVMMLIRRRHIN</sequence>
<feature type="domain" description="Ice-binding protein C-terminal" evidence="1">
    <location>
        <begin position="72"/>
        <end position="94"/>
    </location>
</feature>
<dbReference type="PROSITE" id="PS00018">
    <property type="entry name" value="EF_HAND_1"/>
    <property type="match status" value="2"/>
</dbReference>
<name>A0A0F9C4U2_9ZZZZ</name>
<proteinExistence type="predicted"/>
<dbReference type="EMBL" id="LAZR01034839">
    <property type="protein sequence ID" value="KKL40791.1"/>
    <property type="molecule type" value="Genomic_DNA"/>
</dbReference>
<dbReference type="Pfam" id="PF07589">
    <property type="entry name" value="PEP-CTERM"/>
    <property type="match status" value="1"/>
</dbReference>